<accession>A0A1M6E054</accession>
<comment type="function">
    <text evidence="1">Catalyzes the phosphorylation of the beta-carboxyl group of aspartic acid with ATP to yield 4-phospho-L-aspartate, which is involved in the branched biosynthetic pathway leading to the biosynthesis of amino acids threonine, isoleucine and methionine.</text>
</comment>
<keyword evidence="9 15" id="KW-0418">Kinase</keyword>
<organism evidence="19 20">
    <name type="scientific">Geosporobacter subterraneus DSM 17957</name>
    <dbReference type="NCBI Taxonomy" id="1121919"/>
    <lineage>
        <taxon>Bacteria</taxon>
        <taxon>Bacillati</taxon>
        <taxon>Bacillota</taxon>
        <taxon>Clostridia</taxon>
        <taxon>Peptostreptococcales</taxon>
        <taxon>Thermotaleaceae</taxon>
        <taxon>Geosporobacter</taxon>
    </lineage>
</organism>
<dbReference type="CDD" id="cd04937">
    <property type="entry name" value="ACT_AKi-DapG-BS_2"/>
    <property type="match status" value="1"/>
</dbReference>
<evidence type="ECO:0000256" key="5">
    <source>
        <dbReference type="ARBA" id="ARBA00010122"/>
    </source>
</evidence>
<dbReference type="InterPro" id="IPR018042">
    <property type="entry name" value="Aspartate_kinase_CS"/>
</dbReference>
<name>A0A1M6E054_9FIRM</name>
<comment type="pathway">
    <text evidence="3 16">Amino-acid biosynthesis; L-methionine biosynthesis via de novo pathway; L-homoserine from L-aspartate: step 1/3.</text>
</comment>
<keyword evidence="6 16" id="KW-0028">Amino-acid biosynthesis</keyword>
<dbReference type="Pfam" id="PF00696">
    <property type="entry name" value="AA_kinase"/>
    <property type="match status" value="1"/>
</dbReference>
<dbReference type="PROSITE" id="PS00324">
    <property type="entry name" value="ASPARTOKINASE"/>
    <property type="match status" value="1"/>
</dbReference>
<comment type="catalytic activity">
    <reaction evidence="13 15">
        <text>L-aspartate + ATP = 4-phospho-L-aspartate + ADP</text>
        <dbReference type="Rhea" id="RHEA:23776"/>
        <dbReference type="ChEBI" id="CHEBI:29991"/>
        <dbReference type="ChEBI" id="CHEBI:30616"/>
        <dbReference type="ChEBI" id="CHEBI:57535"/>
        <dbReference type="ChEBI" id="CHEBI:456216"/>
        <dbReference type="EC" id="2.7.2.4"/>
    </reaction>
</comment>
<feature type="binding site" evidence="14">
    <location>
        <begin position="7"/>
        <end position="10"/>
    </location>
    <ligand>
        <name>ATP</name>
        <dbReference type="ChEBI" id="CHEBI:30616"/>
    </ligand>
</feature>
<dbReference type="Proteomes" id="UP000184536">
    <property type="component" value="Unassembled WGS sequence"/>
</dbReference>
<evidence type="ECO:0000256" key="16">
    <source>
        <dbReference type="RuleBase" id="RU004249"/>
    </source>
</evidence>
<dbReference type="InterPro" id="IPR036393">
    <property type="entry name" value="AceGlu_kinase-like_sf"/>
</dbReference>
<evidence type="ECO:0000256" key="12">
    <source>
        <dbReference type="ARBA" id="ARBA00023154"/>
    </source>
</evidence>
<dbReference type="InterPro" id="IPR001048">
    <property type="entry name" value="Asp/Glu/Uridylate_kinase"/>
</dbReference>
<gene>
    <name evidence="19" type="ORF">SAMN02745975_00586</name>
</gene>
<dbReference type="Pfam" id="PF13840">
    <property type="entry name" value="ACT_7"/>
    <property type="match status" value="1"/>
</dbReference>
<dbReference type="SUPFAM" id="SSF55021">
    <property type="entry name" value="ACT-like"/>
    <property type="match status" value="2"/>
</dbReference>
<dbReference type="EC" id="2.7.2.4" evidence="15"/>
<evidence type="ECO:0000256" key="9">
    <source>
        <dbReference type="ARBA" id="ARBA00022777"/>
    </source>
</evidence>
<feature type="domain" description="CASTOR ACT" evidence="18">
    <location>
        <begin position="338"/>
        <end position="400"/>
    </location>
</feature>
<dbReference type="AlphaFoldDB" id="A0A1M6E054"/>
<keyword evidence="11" id="KW-0220">Diaminopimelate biosynthesis</keyword>
<dbReference type="GO" id="GO:0009088">
    <property type="term" value="P:threonine biosynthetic process"/>
    <property type="evidence" value="ECO:0007669"/>
    <property type="project" value="UniProtKB-UniPathway"/>
</dbReference>
<feature type="binding site" evidence="14">
    <location>
        <position position="52"/>
    </location>
    <ligand>
        <name>substrate</name>
    </ligand>
</feature>
<dbReference type="InterPro" id="IPR027795">
    <property type="entry name" value="CASTOR_ACT_dom"/>
</dbReference>
<dbReference type="GO" id="GO:0009090">
    <property type="term" value="P:homoserine biosynthetic process"/>
    <property type="evidence" value="ECO:0007669"/>
    <property type="project" value="TreeGrafter"/>
</dbReference>
<evidence type="ECO:0000256" key="8">
    <source>
        <dbReference type="ARBA" id="ARBA00022741"/>
    </source>
</evidence>
<feature type="binding site" evidence="14">
    <location>
        <begin position="178"/>
        <end position="179"/>
    </location>
    <ligand>
        <name>ATP</name>
        <dbReference type="ChEBI" id="CHEBI:30616"/>
    </ligand>
</feature>
<dbReference type="NCBIfam" id="NF006068">
    <property type="entry name" value="PRK08210.1"/>
    <property type="match status" value="1"/>
</dbReference>
<dbReference type="GO" id="GO:0009089">
    <property type="term" value="P:lysine biosynthetic process via diaminopimelate"/>
    <property type="evidence" value="ECO:0007669"/>
    <property type="project" value="UniProtKB-UniPathway"/>
</dbReference>
<feature type="binding site" evidence="14">
    <location>
        <position position="79"/>
    </location>
    <ligand>
        <name>substrate</name>
    </ligand>
</feature>
<dbReference type="PIRSF" id="PIRSF000726">
    <property type="entry name" value="Asp_kin"/>
    <property type="match status" value="1"/>
</dbReference>
<dbReference type="InterPro" id="IPR005260">
    <property type="entry name" value="Asp_kin_monofn"/>
</dbReference>
<feature type="domain" description="Aspartate/glutamate/uridylate kinase" evidence="17">
    <location>
        <begin position="2"/>
        <end position="235"/>
    </location>
</feature>
<feature type="binding site" evidence="14">
    <location>
        <begin position="214"/>
        <end position="215"/>
    </location>
    <ligand>
        <name>ATP</name>
        <dbReference type="ChEBI" id="CHEBI:30616"/>
    </ligand>
</feature>
<dbReference type="InterPro" id="IPR045865">
    <property type="entry name" value="ACT-like_dom_sf"/>
</dbReference>
<dbReference type="GO" id="GO:0019877">
    <property type="term" value="P:diaminopimelate biosynthetic process"/>
    <property type="evidence" value="ECO:0007669"/>
    <property type="project" value="UniProtKB-KW"/>
</dbReference>
<sequence length="405" mass="44346">MNIIVQKFGGTSVASKELRDKAVEKVIQCIQEGNQPVVVVSAMGRKGDPYATDTLLQIGREPYSECSSRELDLMMACGETISSVVFANTIKAKGYHAAALMGFQAGIITDEKYGDADVIKVEPQNIQQLLDKGIIPVVTGFQGISENGNITTLGRGGSDTSAAVIGEALKAEVVEIYTDVDGIMTADPRLVTNAKVIEQIDYDDIYQMAEDGAKVIHPRAVEVARRGSIILKIKNTFTDAPGTIISSFEQYENKYSKYPSAGECITAIAHRNNVAQIVVQYEDTAEINEVFMNALAENDISIDMINFFIDKKIFTVEEQHLVKLESIIKSIGLKYDIHRNCSKITAIGHKMRGVPGVMARIVKALAKENIRILQTSDSHTTISCLVNSDSMEKAVNILHQEFHLA</sequence>
<evidence type="ECO:0000256" key="4">
    <source>
        <dbReference type="ARBA" id="ARBA00005139"/>
    </source>
</evidence>
<dbReference type="UniPathway" id="UPA00050">
    <property type="reaction ID" value="UER00461"/>
</dbReference>
<dbReference type="UniPathway" id="UPA00034">
    <property type="reaction ID" value="UER00015"/>
</dbReference>
<keyword evidence="12" id="KW-0457">Lysine biosynthesis</keyword>
<evidence type="ECO:0000256" key="13">
    <source>
        <dbReference type="ARBA" id="ARBA00047872"/>
    </source>
</evidence>
<dbReference type="UniPathway" id="UPA00051">
    <property type="reaction ID" value="UER00462"/>
</dbReference>
<evidence type="ECO:0000259" key="17">
    <source>
        <dbReference type="Pfam" id="PF00696"/>
    </source>
</evidence>
<dbReference type="EMBL" id="FQZV01000007">
    <property type="protein sequence ID" value="SHI78648.1"/>
    <property type="molecule type" value="Genomic_DNA"/>
</dbReference>
<evidence type="ECO:0000256" key="6">
    <source>
        <dbReference type="ARBA" id="ARBA00022605"/>
    </source>
</evidence>
<evidence type="ECO:0000313" key="20">
    <source>
        <dbReference type="Proteomes" id="UP000184536"/>
    </source>
</evidence>
<dbReference type="FunFam" id="3.40.1160.10:FF:000002">
    <property type="entry name" value="Aspartokinase"/>
    <property type="match status" value="1"/>
</dbReference>
<evidence type="ECO:0000256" key="14">
    <source>
        <dbReference type="PIRSR" id="PIRSR000726-1"/>
    </source>
</evidence>
<dbReference type="GO" id="GO:0005829">
    <property type="term" value="C:cytosol"/>
    <property type="evidence" value="ECO:0007669"/>
    <property type="project" value="TreeGrafter"/>
</dbReference>
<keyword evidence="10 14" id="KW-0067">ATP-binding</keyword>
<proteinExistence type="inferred from homology"/>
<dbReference type="RefSeq" id="WP_110939875.1">
    <property type="nucleotide sequence ID" value="NZ_FQZV01000007.1"/>
</dbReference>
<evidence type="ECO:0000256" key="11">
    <source>
        <dbReference type="ARBA" id="ARBA00022915"/>
    </source>
</evidence>
<dbReference type="Gene3D" id="3.40.1160.10">
    <property type="entry name" value="Acetylglutamate kinase-like"/>
    <property type="match status" value="1"/>
</dbReference>
<dbReference type="SUPFAM" id="SSF53633">
    <property type="entry name" value="Carbamate kinase-like"/>
    <property type="match status" value="1"/>
</dbReference>
<evidence type="ECO:0000256" key="15">
    <source>
        <dbReference type="RuleBase" id="RU003448"/>
    </source>
</evidence>
<dbReference type="PANTHER" id="PTHR21499">
    <property type="entry name" value="ASPARTATE KINASE"/>
    <property type="match status" value="1"/>
</dbReference>
<keyword evidence="7 15" id="KW-0808">Transferase</keyword>
<evidence type="ECO:0000256" key="3">
    <source>
        <dbReference type="ARBA" id="ARBA00004986"/>
    </source>
</evidence>
<comment type="pathway">
    <text evidence="2 16">Amino-acid biosynthesis; L-lysine biosynthesis via DAP pathway; (S)-tetrahydrodipicolinate from L-aspartate: step 1/4.</text>
</comment>
<evidence type="ECO:0000256" key="2">
    <source>
        <dbReference type="ARBA" id="ARBA00004766"/>
    </source>
</evidence>
<dbReference type="PANTHER" id="PTHR21499:SF3">
    <property type="entry name" value="ASPARTOKINASE"/>
    <property type="match status" value="1"/>
</dbReference>
<protein>
    <recommendedName>
        <fullName evidence="15">Aspartokinase</fullName>
        <ecNumber evidence="15">2.7.2.4</ecNumber>
    </recommendedName>
</protein>
<dbReference type="GO" id="GO:0005524">
    <property type="term" value="F:ATP binding"/>
    <property type="evidence" value="ECO:0007669"/>
    <property type="project" value="UniProtKB-KW"/>
</dbReference>
<dbReference type="OrthoDB" id="9799110at2"/>
<dbReference type="GO" id="GO:0004072">
    <property type="term" value="F:aspartate kinase activity"/>
    <property type="evidence" value="ECO:0007669"/>
    <property type="project" value="UniProtKB-EC"/>
</dbReference>
<evidence type="ECO:0000313" key="19">
    <source>
        <dbReference type="EMBL" id="SHI78648.1"/>
    </source>
</evidence>
<keyword evidence="8 14" id="KW-0547">Nucleotide-binding</keyword>
<dbReference type="InterPro" id="IPR001341">
    <property type="entry name" value="Asp_kinase"/>
</dbReference>
<evidence type="ECO:0000259" key="18">
    <source>
        <dbReference type="Pfam" id="PF13840"/>
    </source>
</evidence>
<reference evidence="20" key="1">
    <citation type="submission" date="2016-11" db="EMBL/GenBank/DDBJ databases">
        <authorList>
            <person name="Varghese N."/>
            <person name="Submissions S."/>
        </authorList>
    </citation>
    <scope>NUCLEOTIDE SEQUENCE [LARGE SCALE GENOMIC DNA]</scope>
    <source>
        <strain evidence="20">DSM 17957</strain>
    </source>
</reference>
<dbReference type="Gene3D" id="3.30.2130.10">
    <property type="entry name" value="VC0802-like"/>
    <property type="match status" value="1"/>
</dbReference>
<feature type="binding site" evidence="14">
    <location>
        <position position="189"/>
    </location>
    <ligand>
        <name>ATP</name>
        <dbReference type="ChEBI" id="CHEBI:30616"/>
    </ligand>
</feature>
<dbReference type="NCBIfam" id="TIGR00657">
    <property type="entry name" value="asp_kinases"/>
    <property type="match status" value="1"/>
</dbReference>
<keyword evidence="20" id="KW-1185">Reference proteome</keyword>
<evidence type="ECO:0000256" key="7">
    <source>
        <dbReference type="ARBA" id="ARBA00022679"/>
    </source>
</evidence>
<comment type="similarity">
    <text evidence="5 15">Belongs to the aspartokinase family.</text>
</comment>
<evidence type="ECO:0000256" key="1">
    <source>
        <dbReference type="ARBA" id="ARBA00003121"/>
    </source>
</evidence>
<dbReference type="STRING" id="1121919.SAMN02745975_00586"/>
<evidence type="ECO:0000256" key="10">
    <source>
        <dbReference type="ARBA" id="ARBA00022840"/>
    </source>
</evidence>
<comment type="pathway">
    <text evidence="4 16">Amino-acid biosynthesis; L-threonine biosynthesis; L-threonine from L-aspartate: step 1/5.</text>
</comment>